<protein>
    <recommendedName>
        <fullName evidence="1">DSBA-like thioredoxin domain-containing protein</fullName>
    </recommendedName>
</protein>
<dbReference type="Gene3D" id="3.40.30.10">
    <property type="entry name" value="Glutaredoxin"/>
    <property type="match status" value="1"/>
</dbReference>
<dbReference type="Pfam" id="PF01323">
    <property type="entry name" value="DSBA"/>
    <property type="match status" value="1"/>
</dbReference>
<gene>
    <name evidence="2" type="ORF">MNBD_GAMMA15-876</name>
</gene>
<accession>A0A3B0YSZ8</accession>
<proteinExistence type="predicted"/>
<reference evidence="2" key="1">
    <citation type="submission" date="2018-06" db="EMBL/GenBank/DDBJ databases">
        <authorList>
            <person name="Zhirakovskaya E."/>
        </authorList>
    </citation>
    <scope>NUCLEOTIDE SEQUENCE</scope>
</reference>
<dbReference type="AlphaFoldDB" id="A0A3B0YSZ8"/>
<dbReference type="InterPro" id="IPR001853">
    <property type="entry name" value="DSBA-like_thioredoxin_dom"/>
</dbReference>
<name>A0A3B0YSZ8_9ZZZZ</name>
<feature type="domain" description="DSBA-like thioredoxin" evidence="1">
    <location>
        <begin position="5"/>
        <end position="209"/>
    </location>
</feature>
<dbReference type="EMBL" id="UOFN01000118">
    <property type="protein sequence ID" value="VAW79740.1"/>
    <property type="molecule type" value="Genomic_DNA"/>
</dbReference>
<dbReference type="GO" id="GO:0016491">
    <property type="term" value="F:oxidoreductase activity"/>
    <property type="evidence" value="ECO:0007669"/>
    <property type="project" value="InterPro"/>
</dbReference>
<evidence type="ECO:0000259" key="1">
    <source>
        <dbReference type="Pfam" id="PF01323"/>
    </source>
</evidence>
<organism evidence="2">
    <name type="scientific">hydrothermal vent metagenome</name>
    <dbReference type="NCBI Taxonomy" id="652676"/>
    <lineage>
        <taxon>unclassified sequences</taxon>
        <taxon>metagenomes</taxon>
        <taxon>ecological metagenomes</taxon>
    </lineage>
</organism>
<dbReference type="InterPro" id="IPR036249">
    <property type="entry name" value="Thioredoxin-like_sf"/>
</dbReference>
<evidence type="ECO:0000313" key="2">
    <source>
        <dbReference type="EMBL" id="VAW79740.1"/>
    </source>
</evidence>
<dbReference type="SUPFAM" id="SSF52833">
    <property type="entry name" value="Thioredoxin-like"/>
    <property type="match status" value="1"/>
</dbReference>
<sequence length="233" mass="26601">MKPLTVEVFSDVLCVWAYGGQVRIDQLKADYSPRVLLQYRFIPVFAAARDRIERDWKTRGSYEGFARHLHEVAANWDHVSLHQGVWLNDRPHSSSVSHLYLKALQILEKTGELSSQPVATFKARSVFEEFLWRTRCAFFEQGLNISCTSVLDELCSSLDLPLTRIHELINNGEAHAGLHIDTELRDRYQIPGSPTIVFNEGRQRLYGNVGYRIIDANISELLDDTNHAGASWC</sequence>